<evidence type="ECO:0000313" key="1">
    <source>
        <dbReference type="EMBL" id="APM37808.1"/>
    </source>
</evidence>
<accession>A0A1L5F471</accession>
<dbReference type="Proteomes" id="UP000184604">
    <property type="component" value="Chromosome"/>
</dbReference>
<evidence type="ECO:0008006" key="3">
    <source>
        <dbReference type="Google" id="ProtNLM"/>
    </source>
</evidence>
<proteinExistence type="predicted"/>
<organism evidence="1 2">
    <name type="scientific">Clostridium kluyveri</name>
    <dbReference type="NCBI Taxonomy" id="1534"/>
    <lineage>
        <taxon>Bacteria</taxon>
        <taxon>Bacillati</taxon>
        <taxon>Bacillota</taxon>
        <taxon>Clostridia</taxon>
        <taxon>Eubacteriales</taxon>
        <taxon>Clostridiaceae</taxon>
        <taxon>Clostridium</taxon>
    </lineage>
</organism>
<dbReference type="RefSeq" id="WP_073537494.1">
    <property type="nucleotide sequence ID" value="NZ_CP018335.1"/>
</dbReference>
<gene>
    <name evidence="1" type="ORF">BS101_03135</name>
</gene>
<evidence type="ECO:0000313" key="2">
    <source>
        <dbReference type="Proteomes" id="UP000184604"/>
    </source>
</evidence>
<dbReference type="OrthoDB" id="1922276at2"/>
<reference evidence="1 2" key="1">
    <citation type="submission" date="2016-12" db="EMBL/GenBank/DDBJ databases">
        <title>Complete genome sequence of Clostridium kluyveri JZZ isolated from the pit mud of a Chinese flavor liquor-making factory.</title>
        <authorList>
            <person name="Wang Y."/>
        </authorList>
    </citation>
    <scope>NUCLEOTIDE SEQUENCE [LARGE SCALE GENOMIC DNA]</scope>
    <source>
        <strain evidence="1 2">JZZ</strain>
    </source>
</reference>
<dbReference type="AlphaFoldDB" id="A0A1L5F471"/>
<name>A0A1L5F471_CLOKL</name>
<sequence>MVTFNINKKYMAMALSYLGYSFYKYNTKNGVVYSFERTPEFMECFYKLIELKENYGNDY</sequence>
<dbReference type="EMBL" id="CP018335">
    <property type="protein sequence ID" value="APM37808.1"/>
    <property type="molecule type" value="Genomic_DNA"/>
</dbReference>
<protein>
    <recommendedName>
        <fullName evidence="3">DUF5659 domain-containing protein</fullName>
    </recommendedName>
</protein>